<proteinExistence type="predicted"/>
<feature type="region of interest" description="Disordered" evidence="1">
    <location>
        <begin position="199"/>
        <end position="250"/>
    </location>
</feature>
<reference evidence="2" key="2">
    <citation type="journal article" date="2020" name="Nat. Commun.">
        <title>Large-scale genome sequencing of mycorrhizal fungi provides insights into the early evolution of symbiotic traits.</title>
        <authorList>
            <person name="Miyauchi S."/>
            <person name="Kiss E."/>
            <person name="Kuo A."/>
            <person name="Drula E."/>
            <person name="Kohler A."/>
            <person name="Sanchez-Garcia M."/>
            <person name="Morin E."/>
            <person name="Andreopoulos B."/>
            <person name="Barry K.W."/>
            <person name="Bonito G."/>
            <person name="Buee M."/>
            <person name="Carver A."/>
            <person name="Chen C."/>
            <person name="Cichocki N."/>
            <person name="Clum A."/>
            <person name="Culley D."/>
            <person name="Crous P.W."/>
            <person name="Fauchery L."/>
            <person name="Girlanda M."/>
            <person name="Hayes R.D."/>
            <person name="Keri Z."/>
            <person name="LaButti K."/>
            <person name="Lipzen A."/>
            <person name="Lombard V."/>
            <person name="Magnuson J."/>
            <person name="Maillard F."/>
            <person name="Murat C."/>
            <person name="Nolan M."/>
            <person name="Ohm R.A."/>
            <person name="Pangilinan J."/>
            <person name="Pereira M.F."/>
            <person name="Perotto S."/>
            <person name="Peter M."/>
            <person name="Pfister S."/>
            <person name="Riley R."/>
            <person name="Sitrit Y."/>
            <person name="Stielow J.B."/>
            <person name="Szollosi G."/>
            <person name="Zifcakova L."/>
            <person name="Stursova M."/>
            <person name="Spatafora J.W."/>
            <person name="Tedersoo L."/>
            <person name="Vaario L.M."/>
            <person name="Yamada A."/>
            <person name="Yan M."/>
            <person name="Wang P."/>
            <person name="Xu J."/>
            <person name="Bruns T."/>
            <person name="Baldrian P."/>
            <person name="Vilgalys R."/>
            <person name="Dunand C."/>
            <person name="Henrissat B."/>
            <person name="Grigoriev I.V."/>
            <person name="Hibbett D."/>
            <person name="Nagy L.G."/>
            <person name="Martin F.M."/>
        </authorList>
    </citation>
    <scope>NUCLEOTIDE SEQUENCE</scope>
    <source>
        <strain evidence="2">Prilba</strain>
    </source>
</reference>
<dbReference type="AlphaFoldDB" id="A0A9P5TDB0"/>
<comment type="caution">
    <text evidence="2">The sequence shown here is derived from an EMBL/GenBank/DDBJ whole genome shotgun (WGS) entry which is preliminary data.</text>
</comment>
<feature type="compositionally biased region" description="Pro residues" evidence="1">
    <location>
        <begin position="68"/>
        <end position="92"/>
    </location>
</feature>
<feature type="compositionally biased region" description="Pro residues" evidence="1">
    <location>
        <begin position="228"/>
        <end position="239"/>
    </location>
</feature>
<gene>
    <name evidence="2" type="ORF">DFH94DRAFT_688083</name>
</gene>
<evidence type="ECO:0000313" key="3">
    <source>
        <dbReference type="Proteomes" id="UP000759537"/>
    </source>
</evidence>
<protein>
    <submittedName>
        <fullName evidence="2">Uncharacterized protein</fullName>
    </submittedName>
</protein>
<feature type="compositionally biased region" description="Polar residues" evidence="1">
    <location>
        <begin position="212"/>
        <end position="222"/>
    </location>
</feature>
<sequence>MPKYLHHNCEAGTFGNQHLTGRPCNLSVDAVNPIIGFNNRNIDLCTHALGHTNPHPRADFTLVSTLAPPSPSCPPSRPPSRPPSCPPLRPPSCPPSVHPRVHPVSTLAFTLTPTRAPLTLPVLTLTFALSCSISPTHLMARAPTVLRPTACGAAGEPCPPRAGLLPLPARTTSRCLKPEPPYHCVHWITLPLPIQVHSPTHQAHESEANEFASPSMTQPIFGSSTSTEPPPLLPPPDPDPTSTEQPAPGSNCTRFDIGFFECDDKANVPIHVVRMHTPSPLLSRSLVLTSCAAVLTLALSI</sequence>
<dbReference type="EMBL" id="WHVB01000002">
    <property type="protein sequence ID" value="KAF8485719.1"/>
    <property type="molecule type" value="Genomic_DNA"/>
</dbReference>
<reference evidence="2" key="1">
    <citation type="submission" date="2019-10" db="EMBL/GenBank/DDBJ databases">
        <authorList>
            <consortium name="DOE Joint Genome Institute"/>
            <person name="Kuo A."/>
            <person name="Miyauchi S."/>
            <person name="Kiss E."/>
            <person name="Drula E."/>
            <person name="Kohler A."/>
            <person name="Sanchez-Garcia M."/>
            <person name="Andreopoulos B."/>
            <person name="Barry K.W."/>
            <person name="Bonito G."/>
            <person name="Buee M."/>
            <person name="Carver A."/>
            <person name="Chen C."/>
            <person name="Cichocki N."/>
            <person name="Clum A."/>
            <person name="Culley D."/>
            <person name="Crous P.W."/>
            <person name="Fauchery L."/>
            <person name="Girlanda M."/>
            <person name="Hayes R."/>
            <person name="Keri Z."/>
            <person name="LaButti K."/>
            <person name="Lipzen A."/>
            <person name="Lombard V."/>
            <person name="Magnuson J."/>
            <person name="Maillard F."/>
            <person name="Morin E."/>
            <person name="Murat C."/>
            <person name="Nolan M."/>
            <person name="Ohm R."/>
            <person name="Pangilinan J."/>
            <person name="Pereira M."/>
            <person name="Perotto S."/>
            <person name="Peter M."/>
            <person name="Riley R."/>
            <person name="Sitrit Y."/>
            <person name="Stielow B."/>
            <person name="Szollosi G."/>
            <person name="Zifcakova L."/>
            <person name="Stursova M."/>
            <person name="Spatafora J.W."/>
            <person name="Tedersoo L."/>
            <person name="Vaario L.-M."/>
            <person name="Yamada A."/>
            <person name="Yan M."/>
            <person name="Wang P."/>
            <person name="Xu J."/>
            <person name="Bruns T."/>
            <person name="Baldrian P."/>
            <person name="Vilgalys R."/>
            <person name="Henrissat B."/>
            <person name="Grigoriev I.V."/>
            <person name="Hibbett D."/>
            <person name="Nagy L.G."/>
            <person name="Martin F.M."/>
        </authorList>
    </citation>
    <scope>NUCLEOTIDE SEQUENCE</scope>
    <source>
        <strain evidence="2">Prilba</strain>
    </source>
</reference>
<feature type="region of interest" description="Disordered" evidence="1">
    <location>
        <begin position="67"/>
        <end position="92"/>
    </location>
</feature>
<keyword evidence="3" id="KW-1185">Reference proteome</keyword>
<evidence type="ECO:0000313" key="2">
    <source>
        <dbReference type="EMBL" id="KAF8485719.1"/>
    </source>
</evidence>
<dbReference type="Proteomes" id="UP000759537">
    <property type="component" value="Unassembled WGS sequence"/>
</dbReference>
<evidence type="ECO:0000256" key="1">
    <source>
        <dbReference type="SAM" id="MobiDB-lite"/>
    </source>
</evidence>
<organism evidence="2 3">
    <name type="scientific">Russula ochroleuca</name>
    <dbReference type="NCBI Taxonomy" id="152965"/>
    <lineage>
        <taxon>Eukaryota</taxon>
        <taxon>Fungi</taxon>
        <taxon>Dikarya</taxon>
        <taxon>Basidiomycota</taxon>
        <taxon>Agaricomycotina</taxon>
        <taxon>Agaricomycetes</taxon>
        <taxon>Russulales</taxon>
        <taxon>Russulaceae</taxon>
        <taxon>Russula</taxon>
    </lineage>
</organism>
<name>A0A9P5TDB0_9AGAM</name>
<accession>A0A9P5TDB0</accession>